<dbReference type="PANTHER" id="PTHR42941">
    <property type="entry name" value="SLL1037 PROTEIN"/>
    <property type="match status" value="1"/>
</dbReference>
<proteinExistence type="predicted"/>
<dbReference type="NCBIfam" id="TIGR02122">
    <property type="entry name" value="TRAP_TAXI"/>
    <property type="match status" value="1"/>
</dbReference>
<dbReference type="InterPro" id="IPR006311">
    <property type="entry name" value="TAT_signal"/>
</dbReference>
<comment type="caution">
    <text evidence="1">The sequence shown here is derived from an EMBL/GenBank/DDBJ whole genome shotgun (WGS) entry which is preliminary data.</text>
</comment>
<reference evidence="1" key="1">
    <citation type="submission" date="2021-04" db="EMBL/GenBank/DDBJ databases">
        <title>Pseudonocardia sp. nov., isolated from sandy soil of mangrove forest.</title>
        <authorList>
            <person name="Zan Z."/>
            <person name="Huang R."/>
            <person name="Liu W."/>
        </authorList>
    </citation>
    <scope>NUCLEOTIDE SEQUENCE</scope>
    <source>
        <strain evidence="1">S2-4</strain>
    </source>
</reference>
<dbReference type="Gene3D" id="3.40.190.10">
    <property type="entry name" value="Periplasmic binding protein-like II"/>
    <property type="match status" value="2"/>
</dbReference>
<dbReference type="Pfam" id="PF16868">
    <property type="entry name" value="NMT1_3"/>
    <property type="match status" value="1"/>
</dbReference>
<keyword evidence="2" id="KW-1185">Reference proteome</keyword>
<sequence>MHSRQLDRRAVLRAGALLGALVALQACSSPFADRRLRLATGAEEGVYYALGTALAQIWRDGLGLTTTPEVRSTAGSVDNLLQLVGGDVDVAISQIDAAADHRDATPADSPRALRALARIYDDVVHLVVPAGSPVRSPADLRGARVAVGAPDSGVSLIARRLLEVSGLRPGDDLSAEQLGLAESPAALVAGRIDALFWVGGLPTRGITELAERMPIRLVDLEGIAADVRVDHSEYTPRTVPVGTYGMTEPVTTLLVRNVLLVTADMPDALAEELVRSMFDAQAQLAEAARAAVTIDPRSAIGTQPVELHPGAVRFYRAEKDG</sequence>
<dbReference type="EMBL" id="JAGSOV010000096">
    <property type="protein sequence ID" value="MCO1660843.1"/>
    <property type="molecule type" value="Genomic_DNA"/>
</dbReference>
<accession>A0ABT1AD39</accession>
<gene>
    <name evidence="1" type="ORF">KDL28_37930</name>
</gene>
<dbReference type="RefSeq" id="WP_252446377.1">
    <property type="nucleotide sequence ID" value="NZ_JAGSOV010000096.1"/>
</dbReference>
<protein>
    <submittedName>
        <fullName evidence="1">TAXI family TRAP transporter solute-binding subunit</fullName>
    </submittedName>
</protein>
<organism evidence="1 2">
    <name type="scientific">Pseudonocardia humida</name>
    <dbReference type="NCBI Taxonomy" id="2800819"/>
    <lineage>
        <taxon>Bacteria</taxon>
        <taxon>Bacillati</taxon>
        <taxon>Actinomycetota</taxon>
        <taxon>Actinomycetes</taxon>
        <taxon>Pseudonocardiales</taxon>
        <taxon>Pseudonocardiaceae</taxon>
        <taxon>Pseudonocardia</taxon>
    </lineage>
</organism>
<dbReference type="InterPro" id="IPR011852">
    <property type="entry name" value="TRAP_TAXI"/>
</dbReference>
<dbReference type="Proteomes" id="UP001165283">
    <property type="component" value="Unassembled WGS sequence"/>
</dbReference>
<evidence type="ECO:0000313" key="1">
    <source>
        <dbReference type="EMBL" id="MCO1660843.1"/>
    </source>
</evidence>
<name>A0ABT1AD39_9PSEU</name>
<evidence type="ECO:0000313" key="2">
    <source>
        <dbReference type="Proteomes" id="UP001165283"/>
    </source>
</evidence>
<dbReference type="SUPFAM" id="SSF53850">
    <property type="entry name" value="Periplasmic binding protein-like II"/>
    <property type="match status" value="1"/>
</dbReference>
<dbReference type="PROSITE" id="PS51257">
    <property type="entry name" value="PROKAR_LIPOPROTEIN"/>
    <property type="match status" value="1"/>
</dbReference>
<dbReference type="PROSITE" id="PS51318">
    <property type="entry name" value="TAT"/>
    <property type="match status" value="1"/>
</dbReference>
<dbReference type="PANTHER" id="PTHR42941:SF1">
    <property type="entry name" value="SLL1037 PROTEIN"/>
    <property type="match status" value="1"/>
</dbReference>